<sequence>MAAEQRRQHFPTQSDLRVAVIKSIGPENDRESNSEPSLLEEIRRETSNGDLRQSNGSRLIPKCNQYPIKARPFSFKMTLKGCKTR</sequence>
<proteinExistence type="predicted"/>
<name>A0A8S4RNL0_9NEOP</name>
<comment type="caution">
    <text evidence="1">The sequence shown here is derived from an EMBL/GenBank/DDBJ whole genome shotgun (WGS) entry which is preliminary data.</text>
</comment>
<reference evidence="1" key="1">
    <citation type="submission" date="2022-03" db="EMBL/GenBank/DDBJ databases">
        <authorList>
            <person name="Lindestad O."/>
        </authorList>
    </citation>
    <scope>NUCLEOTIDE SEQUENCE</scope>
</reference>
<evidence type="ECO:0000313" key="2">
    <source>
        <dbReference type="Proteomes" id="UP000838756"/>
    </source>
</evidence>
<keyword evidence="2" id="KW-1185">Reference proteome</keyword>
<evidence type="ECO:0000313" key="1">
    <source>
        <dbReference type="EMBL" id="CAH2238366.1"/>
    </source>
</evidence>
<dbReference type="AlphaFoldDB" id="A0A8S4RNL0"/>
<protein>
    <submittedName>
        <fullName evidence="1">Jg18012 protein</fullName>
    </submittedName>
</protein>
<gene>
    <name evidence="1" type="primary">jg18012</name>
    <name evidence="1" type="ORF">PAEG_LOCUS15471</name>
</gene>
<organism evidence="1 2">
    <name type="scientific">Pararge aegeria aegeria</name>
    <dbReference type="NCBI Taxonomy" id="348720"/>
    <lineage>
        <taxon>Eukaryota</taxon>
        <taxon>Metazoa</taxon>
        <taxon>Ecdysozoa</taxon>
        <taxon>Arthropoda</taxon>
        <taxon>Hexapoda</taxon>
        <taxon>Insecta</taxon>
        <taxon>Pterygota</taxon>
        <taxon>Neoptera</taxon>
        <taxon>Endopterygota</taxon>
        <taxon>Lepidoptera</taxon>
        <taxon>Glossata</taxon>
        <taxon>Ditrysia</taxon>
        <taxon>Papilionoidea</taxon>
        <taxon>Nymphalidae</taxon>
        <taxon>Satyrinae</taxon>
        <taxon>Satyrini</taxon>
        <taxon>Parargina</taxon>
        <taxon>Pararge</taxon>
    </lineage>
</organism>
<dbReference type="Proteomes" id="UP000838756">
    <property type="component" value="Unassembled WGS sequence"/>
</dbReference>
<accession>A0A8S4RNL0</accession>
<dbReference type="EMBL" id="CAKXAJ010025338">
    <property type="protein sequence ID" value="CAH2238366.1"/>
    <property type="molecule type" value="Genomic_DNA"/>
</dbReference>